<dbReference type="SMART" id="SM00028">
    <property type="entry name" value="TPR"/>
    <property type="match status" value="3"/>
</dbReference>
<sequence length="458" mass="49126">MYHRNLKGFKRGGYAGSLVFGTTGLVSVLSGEDKSTGETLVSKRAECTGALVSGEAGRTQDLVCKNAVCAGGDVVSRPSPEALPAAELCSQVQTSSKAGERAFRDGHTSAALTHLKRAYLLSCDLPCAQQQYRCVFNLAAAYLLASEPRKALQCLLRCQQFACCLSNKDDNHHPNLLFNWGNDPDLLFNLGLAYEGLGQLGDALGCYQAAVGLHGQEDPSKQADAQVKGAYCQLALGERGAAAQSFALAAEGYRQAGRGEEAAMALVEAANQMIARGRGLHYGVGGAMSLLQDCLQLCREEVKDDRLRVKLQTDVGLLLCGLGLFREAECCLMGALAMCEKEAGRGRVRQRAVLLQNLGAVLNAQGHYAAAMPFHTKATIAFRSLGQSHGEAECLGNMASACHHLGRYQAAAQLYQDALAAFTHAGPEADEGRPDCSSSPPAWMRWQRWKEVVVDRRR</sequence>
<keyword evidence="3" id="KW-1185">Reference proteome</keyword>
<evidence type="ECO:0000313" key="2">
    <source>
        <dbReference type="EMBL" id="KAL2093403.1"/>
    </source>
</evidence>
<evidence type="ECO:0000256" key="1">
    <source>
        <dbReference type="PROSITE-ProRule" id="PRU00339"/>
    </source>
</evidence>
<evidence type="ECO:0000313" key="3">
    <source>
        <dbReference type="Proteomes" id="UP001591681"/>
    </source>
</evidence>
<comment type="caution">
    <text evidence="2">The sequence shown here is derived from an EMBL/GenBank/DDBJ whole genome shotgun (WGS) entry which is preliminary data.</text>
</comment>
<accession>A0ABD1K2R4</accession>
<gene>
    <name evidence="2" type="ORF">ACEWY4_010715</name>
</gene>
<dbReference type="PANTHER" id="PTHR47050">
    <property type="entry name" value="TETRATRICOPEPTIDE REPEAT PROTEIN 24"/>
    <property type="match status" value="1"/>
</dbReference>
<dbReference type="PROSITE" id="PS50005">
    <property type="entry name" value="TPR"/>
    <property type="match status" value="1"/>
</dbReference>
<dbReference type="SUPFAM" id="SSF48452">
    <property type="entry name" value="TPR-like"/>
    <property type="match status" value="2"/>
</dbReference>
<dbReference type="Pfam" id="PF13424">
    <property type="entry name" value="TPR_12"/>
    <property type="match status" value="1"/>
</dbReference>
<keyword evidence="1" id="KW-0802">TPR repeat</keyword>
<dbReference type="AlphaFoldDB" id="A0ABD1K2R4"/>
<dbReference type="InterPro" id="IPR019734">
    <property type="entry name" value="TPR_rpt"/>
</dbReference>
<proteinExistence type="predicted"/>
<protein>
    <recommendedName>
        <fullName evidence="4">Tetratricopeptide repeat protein 24</fullName>
    </recommendedName>
</protein>
<dbReference type="EMBL" id="JBHFQA010000009">
    <property type="protein sequence ID" value="KAL2093403.1"/>
    <property type="molecule type" value="Genomic_DNA"/>
</dbReference>
<name>A0ABD1K2R4_9TELE</name>
<dbReference type="InterPro" id="IPR024812">
    <property type="entry name" value="TPR_24"/>
</dbReference>
<evidence type="ECO:0008006" key="4">
    <source>
        <dbReference type="Google" id="ProtNLM"/>
    </source>
</evidence>
<dbReference type="Proteomes" id="UP001591681">
    <property type="component" value="Unassembled WGS sequence"/>
</dbReference>
<dbReference type="Gene3D" id="1.25.40.10">
    <property type="entry name" value="Tetratricopeptide repeat domain"/>
    <property type="match status" value="2"/>
</dbReference>
<dbReference type="PANTHER" id="PTHR47050:SF1">
    <property type="entry name" value="TETRATRICOPEPTIDE REPEAT PROTEIN 24-LIKE"/>
    <property type="match status" value="1"/>
</dbReference>
<reference evidence="2 3" key="1">
    <citation type="submission" date="2024-09" db="EMBL/GenBank/DDBJ databases">
        <title>A chromosome-level genome assembly of Gray's grenadier anchovy, Coilia grayii.</title>
        <authorList>
            <person name="Fu Z."/>
        </authorList>
    </citation>
    <scope>NUCLEOTIDE SEQUENCE [LARGE SCALE GENOMIC DNA]</scope>
    <source>
        <strain evidence="2">G4</strain>
        <tissue evidence="2">Muscle</tissue>
    </source>
</reference>
<organism evidence="2 3">
    <name type="scientific">Coilia grayii</name>
    <name type="common">Gray's grenadier anchovy</name>
    <dbReference type="NCBI Taxonomy" id="363190"/>
    <lineage>
        <taxon>Eukaryota</taxon>
        <taxon>Metazoa</taxon>
        <taxon>Chordata</taxon>
        <taxon>Craniata</taxon>
        <taxon>Vertebrata</taxon>
        <taxon>Euteleostomi</taxon>
        <taxon>Actinopterygii</taxon>
        <taxon>Neopterygii</taxon>
        <taxon>Teleostei</taxon>
        <taxon>Clupei</taxon>
        <taxon>Clupeiformes</taxon>
        <taxon>Clupeoidei</taxon>
        <taxon>Engraulidae</taxon>
        <taxon>Coilinae</taxon>
        <taxon>Coilia</taxon>
    </lineage>
</organism>
<feature type="repeat" description="TPR" evidence="1">
    <location>
        <begin position="184"/>
        <end position="217"/>
    </location>
</feature>
<dbReference type="InterPro" id="IPR011990">
    <property type="entry name" value="TPR-like_helical_dom_sf"/>
</dbReference>